<dbReference type="EMBL" id="JAOQKE010000016">
    <property type="protein sequence ID" value="MCU6725982.1"/>
    <property type="molecule type" value="Genomic_DNA"/>
</dbReference>
<protein>
    <submittedName>
        <fullName evidence="4">Flavodoxin family protein</fullName>
    </submittedName>
</protein>
<name>A0ABT2SN88_9FIRM</name>
<comment type="caution">
    <text evidence="4">The sequence shown here is derived from an EMBL/GenBank/DDBJ whole genome shotgun (WGS) entry which is preliminary data.</text>
</comment>
<proteinExistence type="predicted"/>
<dbReference type="InterPro" id="IPR005025">
    <property type="entry name" value="FMN_Rdtase-like_dom"/>
</dbReference>
<evidence type="ECO:0000313" key="5">
    <source>
        <dbReference type="Proteomes" id="UP001652338"/>
    </source>
</evidence>
<reference evidence="4 5" key="1">
    <citation type="journal article" date="2021" name="ISME Commun">
        <title>Automated analysis of genomic sequences facilitates high-throughput and comprehensive description of bacteria.</title>
        <authorList>
            <person name="Hitch T.C.A."/>
        </authorList>
    </citation>
    <scope>NUCLEOTIDE SEQUENCE [LARGE SCALE GENOMIC DNA]</scope>
    <source>
        <strain evidence="4 5">Sanger_29</strain>
    </source>
</reference>
<keyword evidence="5" id="KW-1185">Reference proteome</keyword>
<gene>
    <name evidence="4" type="ORF">OCV47_11615</name>
</gene>
<dbReference type="RefSeq" id="WP_262655227.1">
    <property type="nucleotide sequence ID" value="NZ_JAOQKE010000016.1"/>
</dbReference>
<dbReference type="InterPro" id="IPR029039">
    <property type="entry name" value="Flavoprotein-like_sf"/>
</dbReference>
<evidence type="ECO:0000259" key="3">
    <source>
        <dbReference type="Pfam" id="PF03358"/>
    </source>
</evidence>
<evidence type="ECO:0000256" key="2">
    <source>
        <dbReference type="ARBA" id="ARBA00022643"/>
    </source>
</evidence>
<dbReference type="PANTHER" id="PTHR43278">
    <property type="entry name" value="NAD(P)H-DEPENDENT FMN-CONTAINING OXIDOREDUCTASE YWQN-RELATED"/>
    <property type="match status" value="1"/>
</dbReference>
<sequence>MAKKVLIISTSLRGGSNSDILAKECEKGAKEAGHEVEYISLKGKDIKFCIGCLTCQTKGSCVLTDDVAEIMEKVLAAEVIVYATPIYYYEMSGQMKTLLDRMNPMYPMDYAFRDIYMIATAAEEEESAFEKAYNGLQGWVDCFEKAKLKGLVTGGGIGDANDAPNHEEIMRRAYELGKAL</sequence>
<dbReference type="InterPro" id="IPR051796">
    <property type="entry name" value="ISF_SsuE-like"/>
</dbReference>
<dbReference type="PANTHER" id="PTHR43278:SF2">
    <property type="entry name" value="IRON-SULFUR FLAVOPROTEIN"/>
    <property type="match status" value="1"/>
</dbReference>
<dbReference type="Proteomes" id="UP001652338">
    <property type="component" value="Unassembled WGS sequence"/>
</dbReference>
<evidence type="ECO:0000256" key="1">
    <source>
        <dbReference type="ARBA" id="ARBA00022630"/>
    </source>
</evidence>
<evidence type="ECO:0000313" key="4">
    <source>
        <dbReference type="EMBL" id="MCU6725982.1"/>
    </source>
</evidence>
<dbReference type="SUPFAM" id="SSF52218">
    <property type="entry name" value="Flavoproteins"/>
    <property type="match status" value="1"/>
</dbReference>
<keyword evidence="1" id="KW-0285">Flavoprotein</keyword>
<dbReference type="Pfam" id="PF03358">
    <property type="entry name" value="FMN_red"/>
    <property type="match status" value="1"/>
</dbReference>
<feature type="domain" description="NADPH-dependent FMN reductase-like" evidence="3">
    <location>
        <begin position="4"/>
        <end position="106"/>
    </location>
</feature>
<organism evidence="4 5">
    <name type="scientific">Muricoprocola aceti</name>
    <dbReference type="NCBI Taxonomy" id="2981772"/>
    <lineage>
        <taxon>Bacteria</taxon>
        <taxon>Bacillati</taxon>
        <taxon>Bacillota</taxon>
        <taxon>Clostridia</taxon>
        <taxon>Lachnospirales</taxon>
        <taxon>Lachnospiraceae</taxon>
        <taxon>Muricoprocola</taxon>
    </lineage>
</organism>
<accession>A0ABT2SN88</accession>
<keyword evidence="2" id="KW-0288">FMN</keyword>
<dbReference type="Gene3D" id="3.40.50.360">
    <property type="match status" value="1"/>
</dbReference>